<keyword evidence="8" id="KW-1185">Reference proteome</keyword>
<evidence type="ECO:0000313" key="8">
    <source>
        <dbReference type="Proteomes" id="UP000199352"/>
    </source>
</evidence>
<evidence type="ECO:0000256" key="3">
    <source>
        <dbReference type="ARBA" id="ARBA00023015"/>
    </source>
</evidence>
<dbReference type="InterPro" id="IPR011006">
    <property type="entry name" value="CheY-like_superfamily"/>
</dbReference>
<dbReference type="InterPro" id="IPR003018">
    <property type="entry name" value="GAF"/>
</dbReference>
<dbReference type="SUPFAM" id="SSF52172">
    <property type="entry name" value="CheY-like"/>
    <property type="match status" value="1"/>
</dbReference>
<keyword evidence="1" id="KW-0808">Transferase</keyword>
<evidence type="ECO:0000256" key="5">
    <source>
        <dbReference type="SAM" id="MobiDB-lite"/>
    </source>
</evidence>
<reference evidence="8" key="1">
    <citation type="submission" date="2016-10" db="EMBL/GenBank/DDBJ databases">
        <authorList>
            <person name="Varghese N."/>
            <person name="Submissions S."/>
        </authorList>
    </citation>
    <scope>NUCLEOTIDE SEQUENCE [LARGE SCALE GENOMIC DNA]</scope>
    <source>
        <strain evidence="8">CGMCC 4.3525</strain>
    </source>
</reference>
<sequence>MLDRRITQTFVELADTLVLRFDTIHFLHTLIERCVELLEVDAVGILLADQRGALNLVAASTDQARMLELFQLQDEEGPCLDCFHTGQPVECAHLAQEPQRWPRFTVAAREQGFSAVHALPMRLREQVVGALNLFRISPGAIPQDAVELAQSFANVATISILQVRALRHSEMVTEQLQNALNSRIVIEQAKGILTERFQISVTDAFSLMRTHARNSSQLLSDVAQQVIDGGRRPDEGRQGLTPVRAPHSPPA</sequence>
<dbReference type="Proteomes" id="UP000199352">
    <property type="component" value="Unassembled WGS sequence"/>
</dbReference>
<organism evidence="7 8">
    <name type="scientific">Lentzea xinjiangensis</name>
    <dbReference type="NCBI Taxonomy" id="402600"/>
    <lineage>
        <taxon>Bacteria</taxon>
        <taxon>Bacillati</taxon>
        <taxon>Actinomycetota</taxon>
        <taxon>Actinomycetes</taxon>
        <taxon>Pseudonocardiales</taxon>
        <taxon>Pseudonocardiaceae</taxon>
        <taxon>Lentzea</taxon>
    </lineage>
</organism>
<evidence type="ECO:0000256" key="2">
    <source>
        <dbReference type="ARBA" id="ARBA00022777"/>
    </source>
</evidence>
<dbReference type="PROSITE" id="PS50921">
    <property type="entry name" value="ANTAR"/>
    <property type="match status" value="1"/>
</dbReference>
<keyword evidence="2" id="KW-0418">Kinase</keyword>
<feature type="domain" description="ANTAR" evidence="6">
    <location>
        <begin position="166"/>
        <end position="227"/>
    </location>
</feature>
<dbReference type="SUPFAM" id="SSF55781">
    <property type="entry name" value="GAF domain-like"/>
    <property type="match status" value="1"/>
</dbReference>
<proteinExistence type="predicted"/>
<evidence type="ECO:0000313" key="7">
    <source>
        <dbReference type="EMBL" id="SES07696.1"/>
    </source>
</evidence>
<dbReference type="SMART" id="SM00065">
    <property type="entry name" value="GAF"/>
    <property type="match status" value="1"/>
</dbReference>
<dbReference type="Gene3D" id="3.30.450.40">
    <property type="match status" value="1"/>
</dbReference>
<dbReference type="GO" id="GO:0016301">
    <property type="term" value="F:kinase activity"/>
    <property type="evidence" value="ECO:0007669"/>
    <property type="project" value="UniProtKB-KW"/>
</dbReference>
<dbReference type="InterPro" id="IPR012074">
    <property type="entry name" value="GAF_ANTAR"/>
</dbReference>
<name>A0A1H9UE26_9PSEU</name>
<keyword evidence="3" id="KW-0805">Transcription regulation</keyword>
<accession>A0A1H9UE26</accession>
<dbReference type="Pfam" id="PF03861">
    <property type="entry name" value="ANTAR"/>
    <property type="match status" value="1"/>
</dbReference>
<dbReference type="SMART" id="SM01012">
    <property type="entry name" value="ANTAR"/>
    <property type="match status" value="1"/>
</dbReference>
<dbReference type="InterPro" id="IPR029016">
    <property type="entry name" value="GAF-like_dom_sf"/>
</dbReference>
<keyword evidence="4" id="KW-0804">Transcription</keyword>
<dbReference type="PIRSF" id="PIRSF036625">
    <property type="entry name" value="GAF_ANTAR"/>
    <property type="match status" value="1"/>
</dbReference>
<feature type="region of interest" description="Disordered" evidence="5">
    <location>
        <begin position="229"/>
        <end position="251"/>
    </location>
</feature>
<evidence type="ECO:0000256" key="1">
    <source>
        <dbReference type="ARBA" id="ARBA00022679"/>
    </source>
</evidence>
<dbReference type="InterPro" id="IPR036388">
    <property type="entry name" value="WH-like_DNA-bd_sf"/>
</dbReference>
<dbReference type="InterPro" id="IPR005561">
    <property type="entry name" value="ANTAR"/>
</dbReference>
<dbReference type="Gene3D" id="1.10.10.10">
    <property type="entry name" value="Winged helix-like DNA-binding domain superfamily/Winged helix DNA-binding domain"/>
    <property type="match status" value="1"/>
</dbReference>
<evidence type="ECO:0000256" key="4">
    <source>
        <dbReference type="ARBA" id="ARBA00023163"/>
    </source>
</evidence>
<dbReference type="OrthoDB" id="3683444at2"/>
<dbReference type="AlphaFoldDB" id="A0A1H9UE26"/>
<dbReference type="STRING" id="402600.SAMN05216188_12160"/>
<dbReference type="GO" id="GO:0003723">
    <property type="term" value="F:RNA binding"/>
    <property type="evidence" value="ECO:0007669"/>
    <property type="project" value="InterPro"/>
</dbReference>
<protein>
    <submittedName>
        <fullName evidence="7">GAF domain-containing protein</fullName>
    </submittedName>
</protein>
<evidence type="ECO:0000259" key="6">
    <source>
        <dbReference type="PROSITE" id="PS50921"/>
    </source>
</evidence>
<gene>
    <name evidence="7" type="ORF">SAMN05216188_12160</name>
</gene>
<dbReference type="EMBL" id="FOFR01000021">
    <property type="protein sequence ID" value="SES07696.1"/>
    <property type="molecule type" value="Genomic_DNA"/>
</dbReference>
<dbReference type="Pfam" id="PF13185">
    <property type="entry name" value="GAF_2"/>
    <property type="match status" value="1"/>
</dbReference>